<feature type="domain" description="AB hydrolase-1" evidence="3">
    <location>
        <begin position="43"/>
        <end position="296"/>
    </location>
</feature>
<evidence type="ECO:0000259" key="3">
    <source>
        <dbReference type="Pfam" id="PF00561"/>
    </source>
</evidence>
<evidence type="ECO:0000256" key="1">
    <source>
        <dbReference type="ARBA" id="ARBA00022801"/>
    </source>
</evidence>
<evidence type="ECO:0000256" key="2">
    <source>
        <dbReference type="SAM" id="Phobius"/>
    </source>
</evidence>
<dbReference type="InterPro" id="IPR000073">
    <property type="entry name" value="AB_hydrolase_1"/>
</dbReference>
<keyword evidence="1 4" id="KW-0378">Hydrolase</keyword>
<accession>A0A444B8Y1</accession>
<dbReference type="Gene3D" id="3.40.50.1820">
    <property type="entry name" value="alpha/beta hydrolase"/>
    <property type="match status" value="1"/>
</dbReference>
<dbReference type="GO" id="GO:0016787">
    <property type="term" value="F:hydrolase activity"/>
    <property type="evidence" value="ECO:0007669"/>
    <property type="project" value="UniProtKB-KW"/>
</dbReference>
<reference evidence="4 5" key="1">
    <citation type="journal article" date="2009" name="Int. J. Syst. Evol. Microbiol.">
        <title>Janibacter hoylei sp. nov., Bacillus isronensis sp. nov. and Bacillus aryabhattai sp. nov., isolated from cryotubes used for collecting air from the upper atmosphere.</title>
        <authorList>
            <person name="Shivaji S."/>
            <person name="Chaturvedi P."/>
            <person name="Begum Z."/>
            <person name="Pindi P.K."/>
            <person name="Manorama R."/>
            <person name="Padmanaban D.A."/>
            <person name="Shouche Y.S."/>
            <person name="Pawar S."/>
            <person name="Vaishampayan P."/>
            <person name="Dutt C.B."/>
            <person name="Datta G.N."/>
            <person name="Manchanda R.K."/>
            <person name="Rao U.R."/>
            <person name="Bhargava P.M."/>
            <person name="Narlikar J.V."/>
        </authorList>
    </citation>
    <scope>NUCLEOTIDE SEQUENCE [LARGE SCALE GENOMIC DNA]</scope>
    <source>
        <strain evidence="4 5">PVAS-1</strain>
    </source>
</reference>
<evidence type="ECO:0000313" key="4">
    <source>
        <dbReference type="EMBL" id="RWU84861.1"/>
    </source>
</evidence>
<dbReference type="EMBL" id="PIPF01000003">
    <property type="protein sequence ID" value="RWU84861.1"/>
    <property type="molecule type" value="Genomic_DNA"/>
</dbReference>
<dbReference type="AlphaFoldDB" id="A0A444B8Y1"/>
<keyword evidence="2" id="KW-0472">Membrane</keyword>
<dbReference type="PRINTS" id="PR00111">
    <property type="entry name" value="ABHYDROLASE"/>
</dbReference>
<keyword evidence="2" id="KW-1133">Transmembrane helix</keyword>
<feature type="transmembrane region" description="Helical" evidence="2">
    <location>
        <begin position="163"/>
        <end position="182"/>
    </location>
</feature>
<keyword evidence="2" id="KW-0812">Transmembrane</keyword>
<dbReference type="InterPro" id="IPR000639">
    <property type="entry name" value="Epox_hydrolase-like"/>
</dbReference>
<evidence type="ECO:0000313" key="5">
    <source>
        <dbReference type="Proteomes" id="UP000288711"/>
    </source>
</evidence>
<organism evidence="4 5">
    <name type="scientific">Janibacter hoylei PVAS-1</name>
    <dbReference type="NCBI Taxonomy" id="1210046"/>
    <lineage>
        <taxon>Bacteria</taxon>
        <taxon>Bacillati</taxon>
        <taxon>Actinomycetota</taxon>
        <taxon>Actinomycetes</taxon>
        <taxon>Micrococcales</taxon>
        <taxon>Intrasporangiaceae</taxon>
        <taxon>Janibacter</taxon>
    </lineage>
</organism>
<dbReference type="OrthoDB" id="2987348at2"/>
<dbReference type="Pfam" id="PF00561">
    <property type="entry name" value="Abhydrolase_1"/>
    <property type="match status" value="1"/>
</dbReference>
<dbReference type="PANTHER" id="PTHR43329">
    <property type="entry name" value="EPOXIDE HYDROLASE"/>
    <property type="match status" value="1"/>
</dbReference>
<dbReference type="PRINTS" id="PR00412">
    <property type="entry name" value="EPOXHYDRLASE"/>
</dbReference>
<dbReference type="Proteomes" id="UP000288711">
    <property type="component" value="Unassembled WGS sequence"/>
</dbReference>
<protein>
    <submittedName>
        <fullName evidence="4">Alpha/beta hydrolase</fullName>
    </submittedName>
</protein>
<dbReference type="SUPFAM" id="SSF53474">
    <property type="entry name" value="alpha/beta-Hydrolases"/>
    <property type="match status" value="1"/>
</dbReference>
<proteinExistence type="predicted"/>
<sequence length="317" mass="34860">MRSGAARGRASRRDVNYVGPVRYYSRDGLTFDVDDTGPEGADLVVLLHGWPQDRTAWQHVTPRLTEAGLRVIAPDLRGYSPGARPGNHLEYGLDEIVGDVVALIDAAGAERAHVVGHDWGGALAWAVAAREPHRVETLTVLSTPTGAGMAAGFRAGEQHKHSWYMAAFALPLVPVLFFRLFAQQILEKIGMPRERAAHDALRLKTPGAAQGTFAWYRAALSPTLMWRARRTKGGPRSSEHRRVIPTAYLWGRKDPAFGEVATTHTVEQLRRRAGDRPELAITRELDAGHWLMETHPDVVADVVLERIGSGRDEALAD</sequence>
<dbReference type="InterPro" id="IPR029058">
    <property type="entry name" value="AB_hydrolase_fold"/>
</dbReference>
<comment type="caution">
    <text evidence="4">The sequence shown here is derived from an EMBL/GenBank/DDBJ whole genome shotgun (WGS) entry which is preliminary data.</text>
</comment>
<keyword evidence="5" id="KW-1185">Reference proteome</keyword>
<name>A0A444B8Y1_9MICO</name>
<gene>
    <name evidence="4" type="ORF">CWN80_04675</name>
</gene>